<feature type="compositionally biased region" description="Low complexity" evidence="21">
    <location>
        <begin position="2174"/>
        <end position="2188"/>
    </location>
</feature>
<feature type="region of interest" description="Disordered" evidence="21">
    <location>
        <begin position="831"/>
        <end position="865"/>
    </location>
</feature>
<dbReference type="PROSITE" id="PS50237">
    <property type="entry name" value="HECT"/>
    <property type="match status" value="1"/>
</dbReference>
<proteinExistence type="inferred from homology"/>
<evidence type="ECO:0000256" key="9">
    <source>
        <dbReference type="ARBA" id="ARBA00022786"/>
    </source>
</evidence>
<evidence type="ECO:0000256" key="15">
    <source>
        <dbReference type="ARBA" id="ARBA00050203"/>
    </source>
</evidence>
<feature type="region of interest" description="Disordered" evidence="21">
    <location>
        <begin position="1546"/>
        <end position="1570"/>
    </location>
</feature>
<dbReference type="SMART" id="SM00165">
    <property type="entry name" value="UBA"/>
    <property type="match status" value="1"/>
</dbReference>
<dbReference type="InterPro" id="IPR029035">
    <property type="entry name" value="DHS-like_NAD/FAD-binding_dom"/>
</dbReference>
<evidence type="ECO:0000256" key="14">
    <source>
        <dbReference type="ARBA" id="ARBA00038170"/>
    </source>
</evidence>
<feature type="binding site" evidence="20">
    <location>
        <position position="152"/>
    </location>
    <ligand>
        <name>Zn(2+)</name>
        <dbReference type="ChEBI" id="CHEBI:29105"/>
    </ligand>
</feature>
<dbReference type="CDD" id="cd14327">
    <property type="entry name" value="UBA_atUPL1_2_like"/>
    <property type="match status" value="1"/>
</dbReference>
<dbReference type="GO" id="GO:0006511">
    <property type="term" value="P:ubiquitin-dependent protein catabolic process"/>
    <property type="evidence" value="ECO:0007669"/>
    <property type="project" value="TreeGrafter"/>
</dbReference>
<evidence type="ECO:0000256" key="2">
    <source>
        <dbReference type="ARBA" id="ARBA00001947"/>
    </source>
</evidence>
<accession>A0AAD6RVQ5</accession>
<keyword evidence="11" id="KW-0520">NAD</keyword>
<dbReference type="GO" id="GO:0046872">
    <property type="term" value="F:metal ion binding"/>
    <property type="evidence" value="ECO:0007669"/>
    <property type="project" value="UniProtKB-KW"/>
</dbReference>
<dbReference type="InterPro" id="IPR026590">
    <property type="entry name" value="Ssirtuin_cat_dom"/>
</dbReference>
<dbReference type="Gene3D" id="3.40.50.1220">
    <property type="entry name" value="TPP-binding domain"/>
    <property type="match status" value="1"/>
</dbReference>
<dbReference type="FunFam" id="2.20.28.200:FF:000003">
    <property type="entry name" value="NAD-dependent protein deacetylase SRT1"/>
    <property type="match status" value="1"/>
</dbReference>
<protein>
    <recommendedName>
        <fullName evidence="16">NAD-dependent protein deacetylase SRT1</fullName>
        <ecNumber evidence="6">2.3.1.286</ecNumber>
        <ecNumber evidence="5">2.3.2.26</ecNumber>
    </recommendedName>
    <alternativeName>
        <fullName evidence="18">Regulatory protein SIR2 homolog 1</fullName>
    </alternativeName>
    <alternativeName>
        <fullName evidence="17">SIR2-like protein 1</fullName>
    </alternativeName>
</protein>
<dbReference type="PANTHER" id="PTHR11254:SF67">
    <property type="entry name" value="E3 UBIQUITIN-PROTEIN LIGASE HUWE1"/>
    <property type="match status" value="1"/>
</dbReference>
<dbReference type="InterPro" id="IPR050409">
    <property type="entry name" value="E3_ubiq-protein_ligase"/>
</dbReference>
<evidence type="ECO:0000259" key="23">
    <source>
        <dbReference type="PROSITE" id="PS50237"/>
    </source>
</evidence>
<dbReference type="EMBL" id="JAQIZT010000001">
    <property type="protein sequence ID" value="KAJ7015551.1"/>
    <property type="molecule type" value="Genomic_DNA"/>
</dbReference>
<dbReference type="GO" id="GO:0061630">
    <property type="term" value="F:ubiquitin protein ligase activity"/>
    <property type="evidence" value="ECO:0007669"/>
    <property type="project" value="UniProtKB-EC"/>
</dbReference>
<dbReference type="PANTHER" id="PTHR11254">
    <property type="entry name" value="HECT DOMAIN UBIQUITIN-PROTEIN LIGASE"/>
    <property type="match status" value="1"/>
</dbReference>
<feature type="region of interest" description="Disordered" evidence="21">
    <location>
        <begin position="636"/>
        <end position="663"/>
    </location>
</feature>
<keyword evidence="7" id="KW-0808">Transferase</keyword>
<evidence type="ECO:0000256" key="19">
    <source>
        <dbReference type="PROSITE-ProRule" id="PRU00104"/>
    </source>
</evidence>
<reference evidence="25 26" key="1">
    <citation type="journal article" date="2023" name="Mol. Ecol. Resour.">
        <title>Chromosome-level genome assembly of a triploid poplar Populus alba 'Berolinensis'.</title>
        <authorList>
            <person name="Chen S."/>
            <person name="Yu Y."/>
            <person name="Wang X."/>
            <person name="Wang S."/>
            <person name="Zhang T."/>
            <person name="Zhou Y."/>
            <person name="He R."/>
            <person name="Meng N."/>
            <person name="Wang Y."/>
            <person name="Liu W."/>
            <person name="Liu Z."/>
            <person name="Liu J."/>
            <person name="Guo Q."/>
            <person name="Huang H."/>
            <person name="Sederoff R.R."/>
            <person name="Wang G."/>
            <person name="Qu G."/>
            <person name="Chen S."/>
        </authorList>
    </citation>
    <scope>NUCLEOTIDE SEQUENCE [LARGE SCALE GENOMIC DNA]</scope>
    <source>
        <strain evidence="25">SC-2020</strain>
    </source>
</reference>
<organism evidence="25 26">
    <name type="scientific">Populus alba x Populus x berolinensis</name>
    <dbReference type="NCBI Taxonomy" id="444605"/>
    <lineage>
        <taxon>Eukaryota</taxon>
        <taxon>Viridiplantae</taxon>
        <taxon>Streptophyta</taxon>
        <taxon>Embryophyta</taxon>
        <taxon>Tracheophyta</taxon>
        <taxon>Spermatophyta</taxon>
        <taxon>Magnoliopsida</taxon>
        <taxon>eudicotyledons</taxon>
        <taxon>Gunneridae</taxon>
        <taxon>Pentapetalae</taxon>
        <taxon>rosids</taxon>
        <taxon>fabids</taxon>
        <taxon>Malpighiales</taxon>
        <taxon>Salicaceae</taxon>
        <taxon>Saliceae</taxon>
        <taxon>Populus</taxon>
    </lineage>
</organism>
<comment type="caution">
    <text evidence="25">The sequence shown here is derived from an EMBL/GenBank/DDBJ whole genome shotgun (WGS) entry which is preliminary data.</text>
</comment>
<dbReference type="PROSITE" id="PS50305">
    <property type="entry name" value="SIRTUIN"/>
    <property type="match status" value="1"/>
</dbReference>
<feature type="region of interest" description="Disordered" evidence="21">
    <location>
        <begin position="73"/>
        <end position="96"/>
    </location>
</feature>
<dbReference type="GO" id="GO:0034979">
    <property type="term" value="F:NAD-dependent protein lysine deacetylase activity"/>
    <property type="evidence" value="ECO:0007669"/>
    <property type="project" value="UniProtKB-EC"/>
</dbReference>
<evidence type="ECO:0000256" key="6">
    <source>
        <dbReference type="ARBA" id="ARBA00012928"/>
    </source>
</evidence>
<dbReference type="GO" id="GO:0070403">
    <property type="term" value="F:NAD+ binding"/>
    <property type="evidence" value="ECO:0007669"/>
    <property type="project" value="InterPro"/>
</dbReference>
<evidence type="ECO:0000256" key="8">
    <source>
        <dbReference type="ARBA" id="ARBA00022723"/>
    </source>
</evidence>
<dbReference type="InterPro" id="IPR000569">
    <property type="entry name" value="HECT_dom"/>
</dbReference>
<dbReference type="EC" id="2.3.1.286" evidence="6"/>
<feature type="region of interest" description="Disordered" evidence="21">
    <location>
        <begin position="1136"/>
        <end position="1224"/>
    </location>
</feature>
<dbReference type="SUPFAM" id="SSF52467">
    <property type="entry name" value="DHS-like NAD/FAD-binding domain"/>
    <property type="match status" value="1"/>
</dbReference>
<comment type="catalytic activity">
    <reaction evidence="1">
        <text>S-ubiquitinyl-[E2 ubiquitin-conjugating enzyme]-L-cysteine + [acceptor protein]-L-lysine = [E2 ubiquitin-conjugating enzyme]-L-cysteine + N(6)-ubiquitinyl-[acceptor protein]-L-lysine.</text>
        <dbReference type="EC" id="2.3.2.26"/>
    </reaction>
</comment>
<feature type="active site" description="Glycyl thioester intermediate" evidence="19">
    <location>
        <position position="2890"/>
    </location>
</feature>
<dbReference type="InterPro" id="IPR015940">
    <property type="entry name" value="UBA"/>
</dbReference>
<dbReference type="FunFam" id="1.10.8.10:FF:000092">
    <property type="entry name" value="Putative E3 ubiquitin-protein ligase UPL1-like"/>
    <property type="match status" value="1"/>
</dbReference>
<gene>
    <name evidence="25" type="ORF">NC653_004753</name>
</gene>
<dbReference type="GO" id="GO:0005634">
    <property type="term" value="C:nucleus"/>
    <property type="evidence" value="ECO:0007669"/>
    <property type="project" value="UniProtKB-SubCell"/>
</dbReference>
<dbReference type="FunFam" id="3.30.2410.10:FF:000010">
    <property type="entry name" value="E3 ubiquitin-protein ligase UPL1"/>
    <property type="match status" value="1"/>
</dbReference>
<dbReference type="InterPro" id="IPR025527">
    <property type="entry name" value="HUWE1/Rev1_UBM"/>
</dbReference>
<dbReference type="SMART" id="SM00119">
    <property type="entry name" value="HECTc"/>
    <property type="match status" value="1"/>
</dbReference>
<comment type="cofactor">
    <cofactor evidence="2">
        <name>Zn(2+)</name>
        <dbReference type="ChEBI" id="CHEBI:29105"/>
    </cofactor>
</comment>
<comment type="similarity">
    <text evidence="13">Belongs to the UPL family. TOM1/PTR1 subfamily.</text>
</comment>
<dbReference type="SUPFAM" id="SSF48371">
    <property type="entry name" value="ARM repeat"/>
    <property type="match status" value="1"/>
</dbReference>
<dbReference type="EC" id="2.3.2.26" evidence="5"/>
<dbReference type="Gene3D" id="3.30.2160.10">
    <property type="entry name" value="Hect, E3 ligase catalytic domain"/>
    <property type="match status" value="1"/>
</dbReference>
<feature type="compositionally biased region" description="Basic and acidic residues" evidence="21">
    <location>
        <begin position="831"/>
        <end position="841"/>
    </location>
</feature>
<feature type="compositionally biased region" description="Basic and acidic residues" evidence="21">
    <location>
        <begin position="847"/>
        <end position="860"/>
    </location>
</feature>
<dbReference type="Gene3D" id="3.90.1750.10">
    <property type="entry name" value="Hect, E3 ligase catalytic domains"/>
    <property type="match status" value="1"/>
</dbReference>
<dbReference type="Gene3D" id="1.10.8.10">
    <property type="entry name" value="DNA helicase RuvA subunit, C-terminal domain"/>
    <property type="match status" value="1"/>
</dbReference>
<dbReference type="InterPro" id="IPR003903">
    <property type="entry name" value="UIM_dom"/>
</dbReference>
<keyword evidence="10 20" id="KW-0862">Zinc</keyword>
<feature type="domain" description="Deacetylase sirtuin-type" evidence="24">
    <location>
        <begin position="13"/>
        <end position="277"/>
    </location>
</feature>
<feature type="compositionally biased region" description="Acidic residues" evidence="21">
    <location>
        <begin position="1265"/>
        <end position="1293"/>
    </location>
</feature>
<comment type="pathway">
    <text evidence="4">Protein modification; protein ubiquitination.</text>
</comment>
<evidence type="ECO:0000256" key="16">
    <source>
        <dbReference type="ARBA" id="ARBA00067249"/>
    </source>
</evidence>
<evidence type="ECO:0000256" key="10">
    <source>
        <dbReference type="ARBA" id="ARBA00022833"/>
    </source>
</evidence>
<keyword evidence="9 19" id="KW-0833">Ubl conjugation pathway</keyword>
<evidence type="ECO:0000256" key="4">
    <source>
        <dbReference type="ARBA" id="ARBA00004906"/>
    </source>
</evidence>
<name>A0AAD6RVQ5_9ROSI</name>
<evidence type="ECO:0000313" key="25">
    <source>
        <dbReference type="EMBL" id="KAJ7015551.1"/>
    </source>
</evidence>
<dbReference type="SUPFAM" id="SSF56204">
    <property type="entry name" value="Hect, E3 ligase catalytic domain"/>
    <property type="match status" value="1"/>
</dbReference>
<dbReference type="Gene3D" id="2.20.28.200">
    <property type="match status" value="1"/>
</dbReference>
<keyword evidence="8 20" id="KW-0479">Metal-binding</keyword>
<feature type="compositionally biased region" description="Polar residues" evidence="21">
    <location>
        <begin position="1546"/>
        <end position="1564"/>
    </location>
</feature>
<evidence type="ECO:0000256" key="5">
    <source>
        <dbReference type="ARBA" id="ARBA00012485"/>
    </source>
</evidence>
<dbReference type="CDD" id="cd01410">
    <property type="entry name" value="SIRT7"/>
    <property type="match status" value="1"/>
</dbReference>
<feature type="region of interest" description="Disordered" evidence="21">
    <location>
        <begin position="1603"/>
        <end position="1622"/>
    </location>
</feature>
<feature type="active site" description="Proton acceptor" evidence="20">
    <location>
        <position position="144"/>
    </location>
</feature>
<dbReference type="InterPro" id="IPR016024">
    <property type="entry name" value="ARM-type_fold"/>
</dbReference>
<comment type="subcellular location">
    <subcellularLocation>
        <location evidence="3">Nucleus</location>
    </subcellularLocation>
</comment>
<evidence type="ECO:0000256" key="21">
    <source>
        <dbReference type="SAM" id="MobiDB-lite"/>
    </source>
</evidence>
<dbReference type="InterPro" id="IPR009060">
    <property type="entry name" value="UBA-like_sf"/>
</dbReference>
<evidence type="ECO:0000256" key="11">
    <source>
        <dbReference type="ARBA" id="ARBA00023027"/>
    </source>
</evidence>
<keyword evidence="12" id="KW-0539">Nucleus</keyword>
<feature type="domain" description="UBA" evidence="22">
    <location>
        <begin position="410"/>
        <end position="451"/>
    </location>
</feature>
<comment type="similarity">
    <text evidence="14">Belongs to the sirtuin family. Class IV subfamily.</text>
</comment>
<evidence type="ECO:0000259" key="24">
    <source>
        <dbReference type="PROSITE" id="PS50305"/>
    </source>
</evidence>
<dbReference type="PROSITE" id="PS50030">
    <property type="entry name" value="UBA"/>
    <property type="match status" value="1"/>
</dbReference>
<dbReference type="Pfam" id="PF02146">
    <property type="entry name" value="SIR2"/>
    <property type="match status" value="1"/>
</dbReference>
<dbReference type="Pfam" id="PF00632">
    <property type="entry name" value="HECT"/>
    <property type="match status" value="1"/>
</dbReference>
<dbReference type="Gene3D" id="6.10.250.1630">
    <property type="match status" value="1"/>
</dbReference>
<feature type="binding site" evidence="20">
    <location>
        <position position="177"/>
    </location>
    <ligand>
        <name>Zn(2+)</name>
        <dbReference type="ChEBI" id="CHEBI:29105"/>
    </ligand>
</feature>
<dbReference type="Gene3D" id="3.30.2410.10">
    <property type="entry name" value="Hect, E3 ligase catalytic domain"/>
    <property type="match status" value="1"/>
</dbReference>
<sequence>MSLGYAEKLSYIEDVGNVGMSEFFDSSHVLQEKSKHLVVFTGAGISTSCGIPDFRGPKGIWTLQEITLVLSSDNRESERDGRARREGKPLPEASLPFHRAMPSMTHMALVELEKAGILKFIISQNVDGLHLRSGIPREKLAELHGNSFMEVCPSCGVEYLRDFEVETIGLKETSRRCSDVKCGAKLKDTVLDWEDALPTKEMLPAEKHCRMADVVLCLGTSLQITPACNLPLKCLRGGGKIIIVNLQKTPKDKKASLVIHGFSDKVIAGVMNLLNLRIAPYVRIDLLQVIITQSLSLDERYVNWNLRVASVHALKAPLPFIKSIEPVAVGLSIGLFPVPKDPEVFVRMLQSQVLDVILLVWNHPMFPSCSAGFIASIVSLVTHIYSGVGDVKRSRGGIAGSTNQRFMPPPPDENTIATIVEMGFTRARAEEALRRVETNSVEMAMEWLFSHAEDPVQDDDELARALALSLGSSSEGSKVGNVDKSIDALTEEGQMKVPPIEDILAASVKLCQSSDTMAFSLTDLLVTLCNRNKGEDRLKVASYLIEQLKLCPLDFSKDSSALCMISHILALLLFEDGTVREIAAQNGIVAAATDVLMNFKARNASGSEILVPKCVSALLLILDNMLQSRPRISSEIMGGTQTVSPPDSSVPASGAEEKVTSDFPEKESGTALEKILGKSTGYLTIEESHKVLLVVCDLMKQHVPAVIMQAILQLCARLTKTHVLALQFLENGGLVALFNLPRSCFFPGYQTVASAIVRHLLEDPQTLQTAMELEIRQTLSGNRHAGRFSPRTFLTSMAPVISRDPVVFMKAAAAVCQLESSGGRTFVVLSKEKEKEKDKSKASGAEESVRISESKMHDGSGKCAKGHKKIPANLTQVIDQLLDIVLKYPLQKSQEGYVGDLNSMDVDEPATKLKGKSKVDEAKKTESESEISAGLAKVNFVLKLLSDILLMYVHAVGVILRRDLELCHLRGSNQTGSSGLGGIIHHILHQLLPIATDKSAGPDEWRDKLSEKASWFLVVLCGRSGEGRRRVINELVKAMSSFSNLESNSHKNILLPDKKVFAFSDLVYSILSKNASSSHLPGSGCSPDIAKSMIDGGMVQSLTSILQAIDLDHPDAPKIVNLLLKALESLSRAANASEQVLKSEGLNRKKTTGSNGRHDEQTAASAAETIEHNQNVGGTQEVPDEEETDIQQQEGTTHVEGNHAVHQNESAEQDMRLESEDTMATNPSMEVGLDFMREEMDEGGVLHNTGQIEMTFHVENRADDDMGDEDDDMGDDGDEDEDEDEDEGEDEDEDIAEDGAGMMSLADTDVEDHDDTGLGDDYNDEMIDEEDDDFHENRVIEVRWREALDGLDHLQVLGQPGASGGLIDVAAEPFEGVNVDDLFGLRRPLGFDRRRQSGRSSFERSVTEVNGFQHPLLLRPSQSGDLVSMWSSGGHSSRDLEALSSGSFDVAHFYIDAPVLPYEHVPSSIFVDRSGSAAPPPLSDYSVGMDSLHTQGRRGPGDGRWTDDGQPQAGAQAAAIAQAIEEQFLSQLCSVPATNVPTERQFQNSGVQENQPSDPLSNDGQVVVDGDNTSNQQLEVHQEIGNEDTHYQPNPTVETVPCNEQVDPRPSLNDAGEGPQVDEPMLVQPISLNSTPNGLDNMEIGDGDGTACDQVETMPELANSSAEQHAALHYEGVPEVPASLNEVPIQAVGSAIGGLSDNPLLVDSVSAMPNVDHVNADVEMNGADADADGNQLEQSMLASERGADEPSSRQETLVARDAAQADQTGLDNGAPATNAIDPTFLEALPEDLRAEVLASQQAQSVQPPTYAPPSVDDIDPEFLAALPPDIQAEVLAQQRAQRIAQQAEGQPVDMDNASIIATFPADLREEVLLTSSEAVLSALPSPLLAEAQMLRDRAMSHYQARSLFGSSHRLSSRRNGLGFDRQTVMDRGVGVTIGRRAASTIADSMEVKEMEGKPLLDANALKALIRLLRLAQPLGKGLLQRLLLNLCAHSTTRATLVRLLLDMIKPEAEGSISGLATINSQRLYGCQSNVVYGRSQLLDGLPPLVLRRILEILTYLSTNHTSIANMLFYLDPSIVSEPLSPKYLETKMDKGKEKIDDGGDSLKPLGDADDIPLILFLKLLNRPLFLRSTAHLEQVMGLLQVVVFMAASKLESQAQSGQARETSQKQTVGEASSDVPSVPPVVAEASEEDKAASAGLSVSDEKRSIDASSIFLQLPQADLRNLCSLLGREGLSDKVYMLAGEVLKKLASVVATHRKFFTLELSELAHGLSSSAVSELVTLRNTHMLGLSAGSMAGAAILRVLQALSSLTSPTSPTVDENMNLEHNGEQEEQATMWNLSIALEPLWQELSECISVTEMQLIQSTFGRTMSNITVGEHVQGSSSSSPLPPGTQRLLPFIEAFFVLCEKLQANQSIVQQDHMSITAREVKESSGSSSSTTAYMGDSQRKLDGAVTFSRFAEKHRRLLNTFIRQNPGLLEKSLSMMLKAPRLIDFDNKRAYFRSRIRQQHEQHLSGPLRISVRRAYVLEDSYNQLRMRPTQDLRGRLNVQFQGEEGIDAGGLTREWYQLLSRVVFDKGALLFTTVGNNVTFQPNPNSVYQTEHLSYFKFVGRVVAKALFDGQLLDVYFTRSFYKHILGVKVTYHDIEAVDPDYYKNLKWMLENDVSYVPDLTFSMDADEEKHILYEKTQFYLAPKLAFISAVVVEKVTDYELKPGGRNIRVTEETKHEYVDLVADHILTNAIRPQITSFLDGFNELVPRELISIFNDKELELLISGLPEIDCELAFFYLVQFVVCFCLQYLNSGMDVAVDDLKANTEYTGYTSASSVIQWFWEVVKGFNKEDMARLLQFVTGTSKVPLEGFKALQGISGPQKFQIHKAYGAPERLPSAHTCFNQLDLPEYTSREQLQERLLLAIHEASEGFGFG</sequence>
<evidence type="ECO:0000256" key="1">
    <source>
        <dbReference type="ARBA" id="ARBA00000885"/>
    </source>
</evidence>
<dbReference type="GO" id="GO:0005737">
    <property type="term" value="C:cytoplasm"/>
    <property type="evidence" value="ECO:0007669"/>
    <property type="project" value="TreeGrafter"/>
</dbReference>
<dbReference type="GO" id="GO:0000209">
    <property type="term" value="P:protein polyubiquitination"/>
    <property type="evidence" value="ECO:0007669"/>
    <property type="project" value="TreeGrafter"/>
</dbReference>
<keyword evidence="26" id="KW-1185">Reference proteome</keyword>
<dbReference type="InterPro" id="IPR003000">
    <property type="entry name" value="Sirtuin"/>
</dbReference>
<evidence type="ECO:0000256" key="18">
    <source>
        <dbReference type="ARBA" id="ARBA00083601"/>
    </source>
</evidence>
<dbReference type="Pfam" id="PF14377">
    <property type="entry name" value="UBM"/>
    <property type="match status" value="3"/>
</dbReference>
<evidence type="ECO:0000256" key="17">
    <source>
        <dbReference type="ARBA" id="ARBA00080890"/>
    </source>
</evidence>
<evidence type="ECO:0000313" key="26">
    <source>
        <dbReference type="Proteomes" id="UP001164929"/>
    </source>
</evidence>
<evidence type="ECO:0000256" key="7">
    <source>
        <dbReference type="ARBA" id="ARBA00022679"/>
    </source>
</evidence>
<comment type="catalytic activity">
    <reaction evidence="15">
        <text>N(6)-acetyl-L-lysyl-[protein] + NAD(+) + H2O = 2''-O-acetyl-ADP-D-ribose + nicotinamide + L-lysyl-[protein]</text>
        <dbReference type="Rhea" id="RHEA:43636"/>
        <dbReference type="Rhea" id="RHEA-COMP:9752"/>
        <dbReference type="Rhea" id="RHEA-COMP:10731"/>
        <dbReference type="ChEBI" id="CHEBI:15377"/>
        <dbReference type="ChEBI" id="CHEBI:17154"/>
        <dbReference type="ChEBI" id="CHEBI:29969"/>
        <dbReference type="ChEBI" id="CHEBI:57540"/>
        <dbReference type="ChEBI" id="CHEBI:61930"/>
        <dbReference type="ChEBI" id="CHEBI:83767"/>
        <dbReference type="EC" id="2.3.1.286"/>
    </reaction>
</comment>
<dbReference type="FunFam" id="3.30.2160.10:FF:000001">
    <property type="entry name" value="E3 ubiquitin-protein ligase NEDD4-like"/>
    <property type="match status" value="1"/>
</dbReference>
<feature type="compositionally biased region" description="Polar residues" evidence="21">
    <location>
        <begin position="2158"/>
        <end position="2173"/>
    </location>
</feature>
<dbReference type="FunFam" id="3.90.1750.10:FF:000003">
    <property type="entry name" value="E3 ubiquitin-protein ligase UPL1"/>
    <property type="match status" value="1"/>
</dbReference>
<dbReference type="InterPro" id="IPR035983">
    <property type="entry name" value="Hect_E3_ubiquitin_ligase"/>
</dbReference>
<feature type="compositionally biased region" description="Basic and acidic residues" evidence="21">
    <location>
        <begin position="73"/>
        <end position="89"/>
    </location>
</feature>
<dbReference type="CDD" id="cd00078">
    <property type="entry name" value="HECTc"/>
    <property type="match status" value="1"/>
</dbReference>
<evidence type="ECO:0000256" key="3">
    <source>
        <dbReference type="ARBA" id="ARBA00004123"/>
    </source>
</evidence>
<feature type="domain" description="HECT" evidence="23">
    <location>
        <begin position="2538"/>
        <end position="2923"/>
    </location>
</feature>
<feature type="region of interest" description="Disordered" evidence="21">
    <location>
        <begin position="2158"/>
        <end position="2199"/>
    </location>
</feature>
<evidence type="ECO:0000256" key="13">
    <source>
        <dbReference type="ARBA" id="ARBA00034494"/>
    </source>
</evidence>
<dbReference type="Proteomes" id="UP001164929">
    <property type="component" value="Chromosome 1"/>
</dbReference>
<dbReference type="FunFam" id="3.40.50.1220:FF:000038">
    <property type="entry name" value="NAD-dependent protein deacetylase sirtuin-6 isoform X2"/>
    <property type="match status" value="1"/>
</dbReference>
<dbReference type="SUPFAM" id="SSF46934">
    <property type="entry name" value="UBA-like"/>
    <property type="match status" value="1"/>
</dbReference>
<feature type="binding site" evidence="20">
    <location>
        <position position="155"/>
    </location>
    <ligand>
        <name>Zn(2+)</name>
        <dbReference type="ChEBI" id="CHEBI:29105"/>
    </ligand>
</feature>
<evidence type="ECO:0000256" key="12">
    <source>
        <dbReference type="ARBA" id="ARBA00023242"/>
    </source>
</evidence>
<dbReference type="Pfam" id="PF22562">
    <property type="entry name" value="UBA_7"/>
    <property type="match status" value="1"/>
</dbReference>
<evidence type="ECO:0000259" key="22">
    <source>
        <dbReference type="PROSITE" id="PS50030"/>
    </source>
</evidence>
<feature type="binding site" evidence="20">
    <location>
        <position position="182"/>
    </location>
    <ligand>
        <name>Zn(2+)</name>
        <dbReference type="ChEBI" id="CHEBI:29105"/>
    </ligand>
</feature>
<feature type="region of interest" description="Disordered" evidence="21">
    <location>
        <begin position="1481"/>
        <end position="1515"/>
    </location>
</feature>
<dbReference type="PROSITE" id="PS50330">
    <property type="entry name" value="UIM"/>
    <property type="match status" value="1"/>
</dbReference>
<feature type="compositionally biased region" description="Polar residues" evidence="21">
    <location>
        <begin position="639"/>
        <end position="651"/>
    </location>
</feature>
<feature type="region of interest" description="Disordered" evidence="21">
    <location>
        <begin position="1260"/>
        <end position="1293"/>
    </location>
</feature>
<evidence type="ECO:0000256" key="20">
    <source>
        <dbReference type="PROSITE-ProRule" id="PRU00236"/>
    </source>
</evidence>